<dbReference type="AlphaFoldDB" id="A0A127PR25"/>
<dbReference type="InterPro" id="IPR014710">
    <property type="entry name" value="RmlC-like_jellyroll"/>
</dbReference>
<accession>A0A127PR25</accession>
<evidence type="ECO:0000313" key="3">
    <source>
        <dbReference type="EMBL" id="AMP09971.1"/>
    </source>
</evidence>
<feature type="domain" description="JmjC" evidence="2">
    <location>
        <begin position="142"/>
        <end position="316"/>
    </location>
</feature>
<dbReference type="Pfam" id="PF13621">
    <property type="entry name" value="Cupin_8"/>
    <property type="match status" value="1"/>
</dbReference>
<evidence type="ECO:0000313" key="4">
    <source>
        <dbReference type="Proteomes" id="UP000071778"/>
    </source>
</evidence>
<dbReference type="InterPro" id="IPR003347">
    <property type="entry name" value="JmjC_dom"/>
</dbReference>
<dbReference type="SUPFAM" id="SSF51197">
    <property type="entry name" value="Clavaminate synthase-like"/>
    <property type="match status" value="1"/>
</dbReference>
<evidence type="ECO:0000259" key="2">
    <source>
        <dbReference type="PROSITE" id="PS51184"/>
    </source>
</evidence>
<gene>
    <name evidence="3" type="ORF">CAter282_2217</name>
</gene>
<feature type="compositionally biased region" description="Polar residues" evidence="1">
    <location>
        <begin position="17"/>
        <end position="31"/>
    </location>
</feature>
<dbReference type="PANTHER" id="PTHR12461:SF105">
    <property type="entry name" value="HYPOXIA-INDUCIBLE FACTOR 1-ALPHA INHIBITOR"/>
    <property type="match status" value="1"/>
</dbReference>
<dbReference type="InterPro" id="IPR041667">
    <property type="entry name" value="Cupin_8"/>
</dbReference>
<evidence type="ECO:0000256" key="1">
    <source>
        <dbReference type="SAM" id="MobiDB-lite"/>
    </source>
</evidence>
<proteinExistence type="predicted"/>
<organism evidence="3 4">
    <name type="scientific">Collimonas arenae</name>
    <dbReference type="NCBI Taxonomy" id="279058"/>
    <lineage>
        <taxon>Bacteria</taxon>
        <taxon>Pseudomonadati</taxon>
        <taxon>Pseudomonadota</taxon>
        <taxon>Betaproteobacteria</taxon>
        <taxon>Burkholderiales</taxon>
        <taxon>Oxalobacteraceae</taxon>
        <taxon>Collimonas</taxon>
    </lineage>
</organism>
<dbReference type="SMART" id="SM00558">
    <property type="entry name" value="JmjC"/>
    <property type="match status" value="1"/>
</dbReference>
<dbReference type="PROSITE" id="PS51184">
    <property type="entry name" value="JMJC"/>
    <property type="match status" value="1"/>
</dbReference>
<name>A0A127PR25_9BURK</name>
<protein>
    <submittedName>
        <fullName evidence="3">Cupin-like domain protein</fullName>
    </submittedName>
</protein>
<feature type="region of interest" description="Disordered" evidence="1">
    <location>
        <begin position="1"/>
        <end position="36"/>
    </location>
</feature>
<dbReference type="PATRIC" id="fig|279058.17.peg.2392"/>
<dbReference type="EMBL" id="CP013235">
    <property type="protein sequence ID" value="AMP09971.1"/>
    <property type="molecule type" value="Genomic_DNA"/>
</dbReference>
<sequence>MQSGIATKSARIGEPSATASVALSNRANSQDRAADAEYRKNMTAESQKLQKIPEWHDVDDEIFKNEIIAQYRPAVLRGFVRKWPVVRHGLHSPEAVCRYLHGFDNGNHVDAIMTPPEVKGRIFYQGDMNGFNFMRNRLPVSAVLEQLLRYARFPESPSVAVQSARIADCMPGFLNENKLTALDPSILPRIWIGNKVTVPAHIDEAHNIACSVSGRRRFTLFPPEQVSNLYIGPLDYAPTGAPISMVSLNQPDFQRYPKFREALAAAQMTELEPGDAIYIPTLWWHHVESLEKINILINYWWGGSIGSADQPHSPFDALFHALLNMRGLSPEIRSAWGAMFAHFAFDAAANPTAHIPAHRHGVLGELPPELAAQLRAWLAGKLQP</sequence>
<reference evidence="3 4" key="1">
    <citation type="submission" date="2015-11" db="EMBL/GenBank/DDBJ databases">
        <title>Exploring the genomic traits of fungus-feeding bacterial genus Collimonas.</title>
        <authorList>
            <person name="Song C."/>
            <person name="Schmidt R."/>
            <person name="de Jager V."/>
            <person name="Krzyzanowska D."/>
            <person name="Jongedijk E."/>
            <person name="Cankar K."/>
            <person name="Beekwilder J."/>
            <person name="van Veen A."/>
            <person name="de Boer W."/>
            <person name="van Veen J.A."/>
            <person name="Garbeva P."/>
        </authorList>
    </citation>
    <scope>NUCLEOTIDE SEQUENCE [LARGE SCALE GENOMIC DNA]</scope>
    <source>
        <strain evidence="3 4">Ter282</strain>
    </source>
</reference>
<dbReference type="PANTHER" id="PTHR12461">
    <property type="entry name" value="HYPOXIA-INDUCIBLE FACTOR 1 ALPHA INHIBITOR-RELATED"/>
    <property type="match status" value="1"/>
</dbReference>
<dbReference type="Proteomes" id="UP000071778">
    <property type="component" value="Chromosome"/>
</dbReference>
<dbReference type="Gene3D" id="2.60.120.10">
    <property type="entry name" value="Jelly Rolls"/>
    <property type="match status" value="1"/>
</dbReference>
<keyword evidence="4" id="KW-1185">Reference proteome</keyword>